<reference evidence="1 2" key="1">
    <citation type="journal article" date="2023" name="Insect Mol. Biol.">
        <title>Genome sequencing provides insights into the evolution of gene families encoding plant cell wall-degrading enzymes in longhorned beetles.</title>
        <authorList>
            <person name="Shin N.R."/>
            <person name="Okamura Y."/>
            <person name="Kirsch R."/>
            <person name="Pauchet Y."/>
        </authorList>
    </citation>
    <scope>NUCLEOTIDE SEQUENCE [LARGE SCALE GENOMIC DNA]</scope>
    <source>
        <strain evidence="1">EAD_L_NR</strain>
    </source>
</reference>
<accession>A0AAV8WD53</accession>
<evidence type="ECO:0000313" key="1">
    <source>
        <dbReference type="EMBL" id="KAJ8924484.1"/>
    </source>
</evidence>
<dbReference type="EMBL" id="JANEYG010000003">
    <property type="protein sequence ID" value="KAJ8924484.1"/>
    <property type="molecule type" value="Genomic_DNA"/>
</dbReference>
<comment type="caution">
    <text evidence="1">The sequence shown here is derived from an EMBL/GenBank/DDBJ whole genome shotgun (WGS) entry which is preliminary data.</text>
</comment>
<name>A0AAV8WD53_9CUCU</name>
<sequence>MLRRQDDPLCGGTYKFLPVPSQKYYLDYNTYDPLGIYEPWKYRYLSPYSFPYYTTFDDYYLPSSYALRRLRSDCSNILKSLAFTAPVQRTIYITIFHLGVYIGSGIFQEITNQRVAFIALSPYGIQVVTNLKIERKFKLRLFSKGGGGLLLFSSSGAL</sequence>
<protein>
    <submittedName>
        <fullName evidence="1">Uncharacterized protein</fullName>
    </submittedName>
</protein>
<gene>
    <name evidence="1" type="ORF">NQ315_007281</name>
</gene>
<dbReference type="AlphaFoldDB" id="A0AAV8WD53"/>
<keyword evidence="2" id="KW-1185">Reference proteome</keyword>
<dbReference type="Proteomes" id="UP001159042">
    <property type="component" value="Unassembled WGS sequence"/>
</dbReference>
<organism evidence="1 2">
    <name type="scientific">Exocentrus adspersus</name>
    <dbReference type="NCBI Taxonomy" id="1586481"/>
    <lineage>
        <taxon>Eukaryota</taxon>
        <taxon>Metazoa</taxon>
        <taxon>Ecdysozoa</taxon>
        <taxon>Arthropoda</taxon>
        <taxon>Hexapoda</taxon>
        <taxon>Insecta</taxon>
        <taxon>Pterygota</taxon>
        <taxon>Neoptera</taxon>
        <taxon>Endopterygota</taxon>
        <taxon>Coleoptera</taxon>
        <taxon>Polyphaga</taxon>
        <taxon>Cucujiformia</taxon>
        <taxon>Chrysomeloidea</taxon>
        <taxon>Cerambycidae</taxon>
        <taxon>Lamiinae</taxon>
        <taxon>Acanthocinini</taxon>
        <taxon>Exocentrus</taxon>
    </lineage>
</organism>
<proteinExistence type="predicted"/>
<evidence type="ECO:0000313" key="2">
    <source>
        <dbReference type="Proteomes" id="UP001159042"/>
    </source>
</evidence>